<sequence>MATTKYATPLALPERTRRNAGLAGYSAAFLLAANMVLALLHPAAMGEHSTGPGRLSEGLVGAAFLAGSCFLGLVLMAGADRLGPGARITCGVCVAAFAGAGATMVAVLVNAVEPPVELFLLTASGSLVGLAATAVIGARARIWTRTTGMLLALQLPVLFLLPLNSLLMAGIWVVMTRQLTSRQRRAGVVATIAP</sequence>
<gene>
    <name evidence="2" type="ORF">E9229_001985</name>
</gene>
<feature type="transmembrane region" description="Helical" evidence="1">
    <location>
        <begin position="150"/>
        <end position="175"/>
    </location>
</feature>
<keyword evidence="1" id="KW-1133">Transmembrane helix</keyword>
<accession>A0A839QM11</accession>
<keyword evidence="1" id="KW-0812">Transmembrane</keyword>
<keyword evidence="3" id="KW-1185">Reference proteome</keyword>
<feature type="transmembrane region" description="Helical" evidence="1">
    <location>
        <begin position="60"/>
        <end position="79"/>
    </location>
</feature>
<evidence type="ECO:0000313" key="3">
    <source>
        <dbReference type="Proteomes" id="UP000523000"/>
    </source>
</evidence>
<dbReference type="RefSeq" id="WP_183510995.1">
    <property type="nucleotide sequence ID" value="NZ_BAABGK010000008.1"/>
</dbReference>
<evidence type="ECO:0008006" key="4">
    <source>
        <dbReference type="Google" id="ProtNLM"/>
    </source>
</evidence>
<dbReference type="EMBL" id="JACHVS010000001">
    <property type="protein sequence ID" value="MBB2995794.1"/>
    <property type="molecule type" value="Genomic_DNA"/>
</dbReference>
<organism evidence="2 3">
    <name type="scientific">Paeniglutamicibacter cryotolerans</name>
    <dbReference type="NCBI Taxonomy" id="670079"/>
    <lineage>
        <taxon>Bacteria</taxon>
        <taxon>Bacillati</taxon>
        <taxon>Actinomycetota</taxon>
        <taxon>Actinomycetes</taxon>
        <taxon>Micrococcales</taxon>
        <taxon>Micrococcaceae</taxon>
        <taxon>Paeniglutamicibacter</taxon>
    </lineage>
</organism>
<feature type="transmembrane region" description="Helical" evidence="1">
    <location>
        <begin position="118"/>
        <end position="138"/>
    </location>
</feature>
<reference evidence="2 3" key="1">
    <citation type="submission" date="2020-08" db="EMBL/GenBank/DDBJ databases">
        <title>Sequencing the genomes of 1000 actinobacteria strains.</title>
        <authorList>
            <person name="Klenk H.-P."/>
        </authorList>
    </citation>
    <scope>NUCLEOTIDE SEQUENCE [LARGE SCALE GENOMIC DNA]</scope>
    <source>
        <strain evidence="2 3">DSM 22826</strain>
    </source>
</reference>
<evidence type="ECO:0000256" key="1">
    <source>
        <dbReference type="SAM" id="Phobius"/>
    </source>
</evidence>
<proteinExistence type="predicted"/>
<dbReference type="AlphaFoldDB" id="A0A839QM11"/>
<evidence type="ECO:0000313" key="2">
    <source>
        <dbReference type="EMBL" id="MBB2995794.1"/>
    </source>
</evidence>
<dbReference type="Proteomes" id="UP000523000">
    <property type="component" value="Unassembled WGS sequence"/>
</dbReference>
<name>A0A839QM11_9MICC</name>
<comment type="caution">
    <text evidence="2">The sequence shown here is derived from an EMBL/GenBank/DDBJ whole genome shotgun (WGS) entry which is preliminary data.</text>
</comment>
<feature type="transmembrane region" description="Helical" evidence="1">
    <location>
        <begin position="20"/>
        <end position="40"/>
    </location>
</feature>
<protein>
    <recommendedName>
        <fullName evidence="4">DUF4386 family protein</fullName>
    </recommendedName>
</protein>
<feature type="transmembrane region" description="Helical" evidence="1">
    <location>
        <begin position="91"/>
        <end position="112"/>
    </location>
</feature>
<keyword evidence="1" id="KW-0472">Membrane</keyword>